<keyword evidence="4" id="KW-0472">Membrane</keyword>
<organism evidence="6 7">
    <name type="scientific">Arthrobotrys musiformis</name>
    <dbReference type="NCBI Taxonomy" id="47236"/>
    <lineage>
        <taxon>Eukaryota</taxon>
        <taxon>Fungi</taxon>
        <taxon>Dikarya</taxon>
        <taxon>Ascomycota</taxon>
        <taxon>Pezizomycotina</taxon>
        <taxon>Orbiliomycetes</taxon>
        <taxon>Orbiliales</taxon>
        <taxon>Orbiliaceae</taxon>
        <taxon>Arthrobotrys</taxon>
    </lineage>
</organism>
<reference evidence="6 7" key="1">
    <citation type="submission" date="2023-08" db="EMBL/GenBank/DDBJ databases">
        <authorList>
            <person name="Palmer J.M."/>
        </authorList>
    </citation>
    <scope>NUCLEOTIDE SEQUENCE [LARGE SCALE GENOMIC DNA]</scope>
    <source>
        <strain evidence="6 7">TWF481</strain>
    </source>
</reference>
<feature type="transmembrane region" description="Helical" evidence="4">
    <location>
        <begin position="480"/>
        <end position="502"/>
    </location>
</feature>
<evidence type="ECO:0008006" key="8">
    <source>
        <dbReference type="Google" id="ProtNLM"/>
    </source>
</evidence>
<evidence type="ECO:0000256" key="3">
    <source>
        <dbReference type="SAM" id="MobiDB-lite"/>
    </source>
</evidence>
<feature type="chain" id="PRO_5043328780" description="Galactose oxidase" evidence="5">
    <location>
        <begin position="18"/>
        <end position="669"/>
    </location>
</feature>
<dbReference type="Proteomes" id="UP001370758">
    <property type="component" value="Unassembled WGS sequence"/>
</dbReference>
<keyword evidence="1" id="KW-0880">Kelch repeat</keyword>
<keyword evidence="2" id="KW-0677">Repeat</keyword>
<feature type="signal peptide" evidence="5">
    <location>
        <begin position="1"/>
        <end position="17"/>
    </location>
</feature>
<evidence type="ECO:0000256" key="4">
    <source>
        <dbReference type="SAM" id="Phobius"/>
    </source>
</evidence>
<comment type="caution">
    <text evidence="6">The sequence shown here is derived from an EMBL/GenBank/DDBJ whole genome shotgun (WGS) entry which is preliminary data.</text>
</comment>
<dbReference type="EMBL" id="JAVHJL010000005">
    <property type="protein sequence ID" value="KAK6503195.1"/>
    <property type="molecule type" value="Genomic_DNA"/>
</dbReference>
<dbReference type="InterPro" id="IPR015915">
    <property type="entry name" value="Kelch-typ_b-propeller"/>
</dbReference>
<proteinExistence type="predicted"/>
<evidence type="ECO:0000256" key="2">
    <source>
        <dbReference type="ARBA" id="ARBA00022737"/>
    </source>
</evidence>
<evidence type="ECO:0000256" key="5">
    <source>
        <dbReference type="SAM" id="SignalP"/>
    </source>
</evidence>
<evidence type="ECO:0000256" key="1">
    <source>
        <dbReference type="ARBA" id="ARBA00022441"/>
    </source>
</evidence>
<gene>
    <name evidence="6" type="ORF">TWF481_008225</name>
</gene>
<dbReference type="SUPFAM" id="SSF117281">
    <property type="entry name" value="Kelch motif"/>
    <property type="match status" value="1"/>
</dbReference>
<dbReference type="InterPro" id="IPR011043">
    <property type="entry name" value="Gal_Oxase/kelch_b-propeller"/>
</dbReference>
<evidence type="ECO:0000313" key="7">
    <source>
        <dbReference type="Proteomes" id="UP001370758"/>
    </source>
</evidence>
<name>A0AAV9W7K1_9PEZI</name>
<dbReference type="PANTHER" id="PTHR46228">
    <property type="entry name" value="KELCH DOMAIN-CONTAINING PROTEIN"/>
    <property type="match status" value="1"/>
</dbReference>
<dbReference type="AlphaFoldDB" id="A0AAV9W7K1"/>
<feature type="region of interest" description="Disordered" evidence="3">
    <location>
        <begin position="510"/>
        <end position="551"/>
    </location>
</feature>
<keyword evidence="7" id="KW-1185">Reference proteome</keyword>
<dbReference type="Pfam" id="PF24681">
    <property type="entry name" value="Kelch_KLHDC2_KLHL20_DRC7"/>
    <property type="match status" value="1"/>
</dbReference>
<dbReference type="PANTHER" id="PTHR46228:SF2">
    <property type="entry name" value="KELCH REPEAT PROTEIN (AFU_ORTHOLOGUE AFUA_4G14350)"/>
    <property type="match status" value="1"/>
</dbReference>
<keyword evidence="4" id="KW-0812">Transmembrane</keyword>
<sequence>MKSLLILLAICISNVSSFSVGRLYHRRQAPSVEVAACKFWSHASVQYDDKIYIYGGEGELAIDLREDKNRSENSNTSISSTENWPQFLSLDLSRNFDTDQPKLESIPVPLRGGPPDVVNATLWLDKIRSRILLYGGAFLNTSGDVDTLPQAIWGYDLIQDSWSALTTNGDTVSRASSGASAFVDDIGYYRGGQQDAHTTPGYPEPAEFKLLAGMRTFNMTSGKFDGDNSTIRVYGDPISSGYRQGVLVPIKLGGRDYLISYGGGGRRGVGLSLGNVYIYDIERQEWFEQPVAGDTPPNARGMCAVAAYASDGSSVNIYTFGGITYDNNAGRFTQSQQMWILSIPAFQWVFVDKPDTLQPHGLQDHTCHLIGTNMLVLGGRDFSQSCDSDPIKVFNVSTLKWQSTYSTFPAGYLLPYEVFALIGGDSTGKSPWGNKPFIAPTDTNSPFYNLGAPTVTPGGLPTLEPPTAEISTYRSNRDGIIAGGTIGGIAFVGLLLAAILFSRKRIKDSKSRDKGHENFHNEVFASVDPNTQPPADGIADPPPSPPSFESTRRFWSSLRRAPSSSMPSIPRRPMERRRDELSMLDTTGTMIDRDSTIKDSPYSPPWEYQRDSRHVFQGLAELPAGSMSSDEILPISRMDTNLTGSDIVLAELEPRHKRRIQEITVEPEA</sequence>
<dbReference type="SUPFAM" id="SSF50965">
    <property type="entry name" value="Galactose oxidase, central domain"/>
    <property type="match status" value="1"/>
</dbReference>
<evidence type="ECO:0000313" key="6">
    <source>
        <dbReference type="EMBL" id="KAK6503195.1"/>
    </source>
</evidence>
<keyword evidence="5" id="KW-0732">Signal</keyword>
<accession>A0AAV9W7K1</accession>
<feature type="compositionally biased region" description="Basic and acidic residues" evidence="3">
    <location>
        <begin position="510"/>
        <end position="520"/>
    </location>
</feature>
<keyword evidence="4" id="KW-1133">Transmembrane helix</keyword>
<protein>
    <recommendedName>
        <fullName evidence="8">Galactose oxidase</fullName>
    </recommendedName>
</protein>
<dbReference type="Gene3D" id="2.120.10.80">
    <property type="entry name" value="Kelch-type beta propeller"/>
    <property type="match status" value="2"/>
</dbReference>